<evidence type="ECO:0000256" key="1">
    <source>
        <dbReference type="SAM" id="MobiDB-lite"/>
    </source>
</evidence>
<comment type="caution">
    <text evidence="2">The sequence shown here is derived from an EMBL/GenBank/DDBJ whole genome shotgun (WGS) entry which is preliminary data.</text>
</comment>
<dbReference type="Proteomes" id="UP000070121">
    <property type="component" value="Unassembled WGS sequence"/>
</dbReference>
<sequence length="186" mass="19961">MPTNVSQLRPQANESVENVHLACLRVVVEIPHGMVLVGDLRRQPLVDSGEQDKLLDPRTRPFWSAGIAVPGLAQLQLLESGALNALPGGQCLRPGMAGFLTSAWCLQPGTAGRWCAVSQVARDKFVVEMFPTVGFPAVGDKQPKKADVIIDAIVDRAPALPPALMNSTRHKTKGDTSCKPPTHCQV</sequence>
<gene>
    <name evidence="2" type="ORF">CSAL01_01039</name>
</gene>
<protein>
    <submittedName>
        <fullName evidence="2">Uncharacterized protein</fullName>
    </submittedName>
</protein>
<organism evidence="2 3">
    <name type="scientific">Colletotrichum salicis</name>
    <dbReference type="NCBI Taxonomy" id="1209931"/>
    <lineage>
        <taxon>Eukaryota</taxon>
        <taxon>Fungi</taxon>
        <taxon>Dikarya</taxon>
        <taxon>Ascomycota</taxon>
        <taxon>Pezizomycotina</taxon>
        <taxon>Sordariomycetes</taxon>
        <taxon>Hypocreomycetidae</taxon>
        <taxon>Glomerellales</taxon>
        <taxon>Glomerellaceae</taxon>
        <taxon>Colletotrichum</taxon>
        <taxon>Colletotrichum acutatum species complex</taxon>
    </lineage>
</organism>
<evidence type="ECO:0000313" key="3">
    <source>
        <dbReference type="Proteomes" id="UP000070121"/>
    </source>
</evidence>
<proteinExistence type="predicted"/>
<reference evidence="2 3" key="1">
    <citation type="submission" date="2014-02" db="EMBL/GenBank/DDBJ databases">
        <title>The genome sequence of Colletotrichum salicis CBS 607.94.</title>
        <authorList>
            <person name="Baroncelli R."/>
            <person name="Thon M.R."/>
        </authorList>
    </citation>
    <scope>NUCLEOTIDE SEQUENCE [LARGE SCALE GENOMIC DNA]</scope>
    <source>
        <strain evidence="2 3">CBS 607.94</strain>
    </source>
</reference>
<keyword evidence="3" id="KW-1185">Reference proteome</keyword>
<accession>A0A135V5E4</accession>
<evidence type="ECO:0000313" key="2">
    <source>
        <dbReference type="EMBL" id="KXH67801.1"/>
    </source>
</evidence>
<feature type="region of interest" description="Disordered" evidence="1">
    <location>
        <begin position="163"/>
        <end position="186"/>
    </location>
</feature>
<name>A0A135V5E4_9PEZI</name>
<dbReference type="AlphaFoldDB" id="A0A135V5E4"/>
<dbReference type="EMBL" id="JFFI01000425">
    <property type="protein sequence ID" value="KXH67801.1"/>
    <property type="molecule type" value="Genomic_DNA"/>
</dbReference>